<proteinExistence type="predicted"/>
<feature type="transmembrane region" description="Helical" evidence="6">
    <location>
        <begin position="91"/>
        <end position="113"/>
    </location>
</feature>
<dbReference type="PANTHER" id="PTHR43370">
    <property type="entry name" value="SUGAR ABC TRANSPORTER INTEGRAL MEMBRANE PROTEIN-RELATED"/>
    <property type="match status" value="1"/>
</dbReference>
<sequence length="310" mass="32348">MNNNFLTDYLASTLRLSVPLAYAAMGGLFSERSGVLNIGLEGMLLTGAFTSAAATFYSGNVAVGICAALIAGGFVGLVHAFLCVTLRVNQLVSGLAINLVAGGLTSFLGRLIFSGSTQRLPVVPAIKIPILTNIPVIGILFEQDILVYLLFLIIAVTTYFLFYTNPGLNLRAVGEYPSSADTAGISVALVRYVAVVTGGCLVGCGGAYLALVQINYFTEGMSAGKGFIAIASLIFGRWHPIGSALACLLFGATEALQLRIQAFGVNIPYQFLTMLPYAVAMIALIGGMGKSTPPAALGVPYERNSAGKNI</sequence>
<dbReference type="InterPro" id="IPR001851">
    <property type="entry name" value="ABC_transp_permease"/>
</dbReference>
<dbReference type="RefSeq" id="WP_127080446.1">
    <property type="nucleotide sequence ID" value="NZ_RSCL01000004.1"/>
</dbReference>
<gene>
    <name evidence="7" type="ORF">DSM106972_018100</name>
</gene>
<comment type="subcellular location">
    <subcellularLocation>
        <location evidence="1">Cell membrane</location>
        <topology evidence="1">Multi-pass membrane protein</topology>
    </subcellularLocation>
</comment>
<comment type="caution">
    <text evidence="7">The sequence shown here is derived from an EMBL/GenBank/DDBJ whole genome shotgun (WGS) entry which is preliminary data.</text>
</comment>
<feature type="transmembrane region" description="Helical" evidence="6">
    <location>
        <begin position="36"/>
        <end position="56"/>
    </location>
</feature>
<feature type="transmembrane region" description="Helical" evidence="6">
    <location>
        <begin position="271"/>
        <end position="289"/>
    </location>
</feature>
<accession>A0A3S1CS44</accession>
<organism evidence="7 8">
    <name type="scientific">Dulcicalothrix desertica PCC 7102</name>
    <dbReference type="NCBI Taxonomy" id="232991"/>
    <lineage>
        <taxon>Bacteria</taxon>
        <taxon>Bacillati</taxon>
        <taxon>Cyanobacteriota</taxon>
        <taxon>Cyanophyceae</taxon>
        <taxon>Nostocales</taxon>
        <taxon>Calotrichaceae</taxon>
        <taxon>Dulcicalothrix</taxon>
    </lineage>
</organism>
<dbReference type="PANTHER" id="PTHR43370:SF1">
    <property type="entry name" value="GUANOSINE ABC TRANSPORTER PERMEASE PROTEIN NUPQ"/>
    <property type="match status" value="1"/>
</dbReference>
<dbReference type="GO" id="GO:0005886">
    <property type="term" value="C:plasma membrane"/>
    <property type="evidence" value="ECO:0007669"/>
    <property type="project" value="UniProtKB-SubCell"/>
</dbReference>
<reference evidence="7" key="2">
    <citation type="journal article" date="2019" name="Genome Biol. Evol.">
        <title>Day and night: Metabolic profiles and evolutionary relationships of six axenic non-marine cyanobacteria.</title>
        <authorList>
            <person name="Will S.E."/>
            <person name="Henke P."/>
            <person name="Boedeker C."/>
            <person name="Huang S."/>
            <person name="Brinkmann H."/>
            <person name="Rohde M."/>
            <person name="Jarek M."/>
            <person name="Friedl T."/>
            <person name="Seufert S."/>
            <person name="Schumacher M."/>
            <person name="Overmann J."/>
            <person name="Neumann-Schaal M."/>
            <person name="Petersen J."/>
        </authorList>
    </citation>
    <scope>NUCLEOTIDE SEQUENCE [LARGE SCALE GENOMIC DNA]</scope>
    <source>
        <strain evidence="7">PCC 7102</strain>
    </source>
</reference>
<dbReference type="OrthoDB" id="9792579at2"/>
<dbReference type="EMBL" id="RSCL01000004">
    <property type="protein sequence ID" value="RUT07550.1"/>
    <property type="molecule type" value="Genomic_DNA"/>
</dbReference>
<evidence type="ECO:0000313" key="7">
    <source>
        <dbReference type="EMBL" id="RUT07550.1"/>
    </source>
</evidence>
<name>A0A3S1CS44_9CYAN</name>
<feature type="transmembrane region" description="Helical" evidence="6">
    <location>
        <begin position="145"/>
        <end position="162"/>
    </location>
</feature>
<keyword evidence="4 6" id="KW-1133">Transmembrane helix</keyword>
<dbReference type="Proteomes" id="UP000271624">
    <property type="component" value="Unassembled WGS sequence"/>
</dbReference>
<reference evidence="7" key="1">
    <citation type="submission" date="2018-12" db="EMBL/GenBank/DDBJ databases">
        <authorList>
            <person name="Will S."/>
            <person name="Neumann-Schaal M."/>
            <person name="Henke P."/>
        </authorList>
    </citation>
    <scope>NUCLEOTIDE SEQUENCE</scope>
    <source>
        <strain evidence="7">PCC 7102</strain>
    </source>
</reference>
<evidence type="ECO:0000256" key="1">
    <source>
        <dbReference type="ARBA" id="ARBA00004651"/>
    </source>
</evidence>
<keyword evidence="5 6" id="KW-0472">Membrane</keyword>
<protein>
    <submittedName>
        <fullName evidence="7">ABC transporter permease</fullName>
    </submittedName>
</protein>
<dbReference type="CDD" id="cd06580">
    <property type="entry name" value="TM_PBP1_transp_TpRbsC_like"/>
    <property type="match status" value="1"/>
</dbReference>
<evidence type="ECO:0000256" key="6">
    <source>
        <dbReference type="SAM" id="Phobius"/>
    </source>
</evidence>
<evidence type="ECO:0000256" key="3">
    <source>
        <dbReference type="ARBA" id="ARBA00022692"/>
    </source>
</evidence>
<feature type="transmembrane region" description="Helical" evidence="6">
    <location>
        <begin position="226"/>
        <end position="250"/>
    </location>
</feature>
<feature type="transmembrane region" description="Helical" evidence="6">
    <location>
        <begin position="62"/>
        <end position="84"/>
    </location>
</feature>
<evidence type="ECO:0000256" key="4">
    <source>
        <dbReference type="ARBA" id="ARBA00022989"/>
    </source>
</evidence>
<evidence type="ECO:0000256" key="2">
    <source>
        <dbReference type="ARBA" id="ARBA00022475"/>
    </source>
</evidence>
<dbReference type="Pfam" id="PF02653">
    <property type="entry name" value="BPD_transp_2"/>
    <property type="match status" value="1"/>
</dbReference>
<keyword evidence="3 6" id="KW-0812">Transmembrane</keyword>
<dbReference type="GO" id="GO:0022857">
    <property type="term" value="F:transmembrane transporter activity"/>
    <property type="evidence" value="ECO:0007669"/>
    <property type="project" value="InterPro"/>
</dbReference>
<feature type="transmembrane region" description="Helical" evidence="6">
    <location>
        <begin position="192"/>
        <end position="214"/>
    </location>
</feature>
<keyword evidence="8" id="KW-1185">Reference proteome</keyword>
<keyword evidence="2" id="KW-1003">Cell membrane</keyword>
<dbReference type="AlphaFoldDB" id="A0A3S1CS44"/>
<evidence type="ECO:0000313" key="8">
    <source>
        <dbReference type="Proteomes" id="UP000271624"/>
    </source>
</evidence>
<evidence type="ECO:0000256" key="5">
    <source>
        <dbReference type="ARBA" id="ARBA00023136"/>
    </source>
</evidence>